<evidence type="ECO:0000313" key="3">
    <source>
        <dbReference type="Proteomes" id="UP001597353"/>
    </source>
</evidence>
<dbReference type="SUPFAM" id="SSF55073">
    <property type="entry name" value="Nucleotide cyclase"/>
    <property type="match status" value="1"/>
</dbReference>
<dbReference type="InterPro" id="IPR000014">
    <property type="entry name" value="PAS"/>
</dbReference>
<dbReference type="RefSeq" id="WP_390262285.1">
    <property type="nucleotide sequence ID" value="NZ_JBHUGH010000009.1"/>
</dbReference>
<keyword evidence="2" id="KW-0548">Nucleotidyltransferase</keyword>
<comment type="caution">
    <text evidence="2">The sequence shown here is derived from an EMBL/GenBank/DDBJ whole genome shotgun (WGS) entry which is preliminary data.</text>
</comment>
<dbReference type="EC" id="2.7.7.65" evidence="2"/>
<dbReference type="PANTHER" id="PTHR44757">
    <property type="entry name" value="DIGUANYLATE CYCLASE DGCP"/>
    <property type="match status" value="1"/>
</dbReference>
<dbReference type="Gene3D" id="3.30.450.20">
    <property type="entry name" value="PAS domain"/>
    <property type="match status" value="2"/>
</dbReference>
<keyword evidence="3" id="KW-1185">Reference proteome</keyword>
<evidence type="ECO:0000259" key="1">
    <source>
        <dbReference type="PROSITE" id="PS50887"/>
    </source>
</evidence>
<dbReference type="InterPro" id="IPR000160">
    <property type="entry name" value="GGDEF_dom"/>
</dbReference>
<dbReference type="InterPro" id="IPR035965">
    <property type="entry name" value="PAS-like_dom_sf"/>
</dbReference>
<dbReference type="Gene3D" id="3.30.70.270">
    <property type="match status" value="1"/>
</dbReference>
<dbReference type="GO" id="GO:0052621">
    <property type="term" value="F:diguanylate cyclase activity"/>
    <property type="evidence" value="ECO:0007669"/>
    <property type="project" value="UniProtKB-EC"/>
</dbReference>
<protein>
    <submittedName>
        <fullName evidence="2">Diguanylate cyclase domain-containing protein</fullName>
        <ecNumber evidence="2">2.7.7.65</ecNumber>
    </submittedName>
</protein>
<dbReference type="PANTHER" id="PTHR44757:SF2">
    <property type="entry name" value="BIOFILM ARCHITECTURE MAINTENANCE PROTEIN MBAA"/>
    <property type="match status" value="1"/>
</dbReference>
<sequence>MNVQTTERQEGSTFDLAPVSMWIEDFSGVKRKFDEWRAQGVTDIRSFLREDLSRVADCSRRIRILRVNPRTLELYGARDLDDLVANLSTVFRDDMLHSHVNELAQLWDGHTSFSSMAVNYTLGGRRLDIQLRGSVMPGYEQSLGKILLTVEDVTEREDARRSELASRQYAEGIFRFSPVSLWVEDFSRIRQMLQDLRSRGIVDLRVFTDVHPEFVPQCMSEIRVVDVNQATLDMFCAPDKTTLLDRLGDVFRDNMEAHFREQLMELWNNNLFHSREVVNYALDGTERHVIMQFAVLPGHEDDWALVQVSLTDITARKKAEAYLEYLGKHDVLTTLHNRAFYMDELNRLERKRTHPVSVVVLDLNGLKRVNDQWGHDAGDALLRRMGEVLKEAAQAPCNAARTGGDEFAVVMPRATEAEAIAMVENIGRLIALNNQYYFNIPLTVAIGHATGEEGEPIESILRRADMKMYEVKRLHYSLTED</sequence>
<dbReference type="Proteomes" id="UP001597353">
    <property type="component" value="Unassembled WGS sequence"/>
</dbReference>
<gene>
    <name evidence="2" type="ORF">ACFSGJ_12650</name>
</gene>
<organism evidence="2 3">
    <name type="scientific">Halodurantibacterium flavum</name>
    <dbReference type="NCBI Taxonomy" id="1382802"/>
    <lineage>
        <taxon>Bacteria</taxon>
        <taxon>Pseudomonadati</taxon>
        <taxon>Pseudomonadota</taxon>
        <taxon>Alphaproteobacteria</taxon>
        <taxon>Rhodobacterales</taxon>
        <taxon>Paracoccaceae</taxon>
        <taxon>Halodurantibacterium</taxon>
    </lineage>
</organism>
<reference evidence="3" key="1">
    <citation type="journal article" date="2019" name="Int. J. Syst. Evol. Microbiol.">
        <title>The Global Catalogue of Microorganisms (GCM) 10K type strain sequencing project: providing services to taxonomists for standard genome sequencing and annotation.</title>
        <authorList>
            <consortium name="The Broad Institute Genomics Platform"/>
            <consortium name="The Broad Institute Genome Sequencing Center for Infectious Disease"/>
            <person name="Wu L."/>
            <person name="Ma J."/>
        </authorList>
    </citation>
    <scope>NUCLEOTIDE SEQUENCE [LARGE SCALE GENOMIC DNA]</scope>
    <source>
        <strain evidence="3">CGMCC 4.7242</strain>
    </source>
</reference>
<dbReference type="SMART" id="SM00267">
    <property type="entry name" value="GGDEF"/>
    <property type="match status" value="1"/>
</dbReference>
<dbReference type="InterPro" id="IPR043128">
    <property type="entry name" value="Rev_trsase/Diguanyl_cyclase"/>
</dbReference>
<accession>A0ABW4S6Q8</accession>
<dbReference type="InterPro" id="IPR052155">
    <property type="entry name" value="Biofilm_reg_signaling"/>
</dbReference>
<proteinExistence type="predicted"/>
<dbReference type="Pfam" id="PF13426">
    <property type="entry name" value="PAS_9"/>
    <property type="match status" value="1"/>
</dbReference>
<dbReference type="EMBL" id="JBHUGH010000009">
    <property type="protein sequence ID" value="MFD1913063.1"/>
    <property type="molecule type" value="Genomic_DNA"/>
</dbReference>
<dbReference type="CDD" id="cd01949">
    <property type="entry name" value="GGDEF"/>
    <property type="match status" value="1"/>
</dbReference>
<dbReference type="Pfam" id="PF00990">
    <property type="entry name" value="GGDEF"/>
    <property type="match status" value="1"/>
</dbReference>
<feature type="domain" description="GGDEF" evidence="1">
    <location>
        <begin position="354"/>
        <end position="481"/>
    </location>
</feature>
<dbReference type="PROSITE" id="PS50887">
    <property type="entry name" value="GGDEF"/>
    <property type="match status" value="1"/>
</dbReference>
<dbReference type="SUPFAM" id="SSF55785">
    <property type="entry name" value="PYP-like sensor domain (PAS domain)"/>
    <property type="match status" value="2"/>
</dbReference>
<dbReference type="NCBIfam" id="TIGR00254">
    <property type="entry name" value="GGDEF"/>
    <property type="match status" value="1"/>
</dbReference>
<keyword evidence="2" id="KW-0808">Transferase</keyword>
<name>A0ABW4S6Q8_9RHOB</name>
<evidence type="ECO:0000313" key="2">
    <source>
        <dbReference type="EMBL" id="MFD1913063.1"/>
    </source>
</evidence>
<dbReference type="InterPro" id="IPR029787">
    <property type="entry name" value="Nucleotide_cyclase"/>
</dbReference>